<evidence type="ECO:0000259" key="10">
    <source>
        <dbReference type="Pfam" id="PF01431"/>
    </source>
</evidence>
<dbReference type="AlphaFoldDB" id="A0AA39FXT8"/>
<dbReference type="GO" id="GO:0016485">
    <property type="term" value="P:protein processing"/>
    <property type="evidence" value="ECO:0007669"/>
    <property type="project" value="TreeGrafter"/>
</dbReference>
<dbReference type="GO" id="GO:0046872">
    <property type="term" value="F:metal ion binding"/>
    <property type="evidence" value="ECO:0007669"/>
    <property type="project" value="UniProtKB-KW"/>
</dbReference>
<dbReference type="GO" id="GO:0005886">
    <property type="term" value="C:plasma membrane"/>
    <property type="evidence" value="ECO:0007669"/>
    <property type="project" value="UniProtKB-SubCell"/>
</dbReference>
<evidence type="ECO:0000256" key="9">
    <source>
        <dbReference type="SAM" id="MobiDB-lite"/>
    </source>
</evidence>
<dbReference type="SUPFAM" id="SSF55486">
    <property type="entry name" value="Metalloproteases ('zincins'), catalytic domain"/>
    <property type="match status" value="1"/>
</dbReference>
<dbReference type="PANTHER" id="PTHR11733:SF167">
    <property type="entry name" value="FI17812P1-RELATED"/>
    <property type="match status" value="1"/>
</dbReference>
<dbReference type="InterPro" id="IPR018497">
    <property type="entry name" value="Peptidase_M13_C"/>
</dbReference>
<feature type="region of interest" description="Disordered" evidence="9">
    <location>
        <begin position="17"/>
        <end position="50"/>
    </location>
</feature>
<dbReference type="InterPro" id="IPR042089">
    <property type="entry name" value="Peptidase_M13_dom_2"/>
</dbReference>
<dbReference type="EMBL" id="JAQQBS010000001">
    <property type="protein sequence ID" value="KAK0177817.1"/>
    <property type="molecule type" value="Genomic_DNA"/>
</dbReference>
<keyword evidence="8" id="KW-0482">Metalloprotease</keyword>
<evidence type="ECO:0000313" key="13">
    <source>
        <dbReference type="Proteomes" id="UP001168990"/>
    </source>
</evidence>
<evidence type="ECO:0000256" key="8">
    <source>
        <dbReference type="ARBA" id="ARBA00023049"/>
    </source>
</evidence>
<proteinExistence type="inferred from homology"/>
<keyword evidence="5" id="KW-0479">Metal-binding</keyword>
<dbReference type="PANTHER" id="PTHR11733">
    <property type="entry name" value="ZINC METALLOPROTEASE FAMILY M13 NEPRILYSIN-RELATED"/>
    <property type="match status" value="1"/>
</dbReference>
<evidence type="ECO:0000256" key="1">
    <source>
        <dbReference type="ARBA" id="ARBA00001947"/>
    </source>
</evidence>
<keyword evidence="13" id="KW-1185">Reference proteome</keyword>
<dbReference type="Pfam" id="PF01431">
    <property type="entry name" value="Peptidase_M13"/>
    <property type="match status" value="1"/>
</dbReference>
<evidence type="ECO:0000256" key="3">
    <source>
        <dbReference type="ARBA" id="ARBA00007357"/>
    </source>
</evidence>
<name>A0AA39FXT8_9HYME</name>
<dbReference type="InterPro" id="IPR008753">
    <property type="entry name" value="Peptidase_M13_N"/>
</dbReference>
<protein>
    <submittedName>
        <fullName evidence="12">Uncharacterized protein</fullName>
    </submittedName>
</protein>
<evidence type="ECO:0000256" key="2">
    <source>
        <dbReference type="ARBA" id="ARBA00004401"/>
    </source>
</evidence>
<feature type="domain" description="Peptidase M13 N-terminal" evidence="11">
    <location>
        <begin position="301"/>
        <end position="671"/>
    </location>
</feature>
<comment type="caution">
    <text evidence="12">The sequence shown here is derived from an EMBL/GenBank/DDBJ whole genome shotgun (WGS) entry which is preliminary data.</text>
</comment>
<dbReference type="PROSITE" id="PS51885">
    <property type="entry name" value="NEPRILYSIN"/>
    <property type="match status" value="1"/>
</dbReference>
<keyword evidence="4" id="KW-0645">Protease</keyword>
<dbReference type="Proteomes" id="UP001168990">
    <property type="component" value="Unassembled WGS sequence"/>
</dbReference>
<feature type="compositionally biased region" description="Basic and acidic residues" evidence="9">
    <location>
        <begin position="36"/>
        <end position="50"/>
    </location>
</feature>
<dbReference type="InterPro" id="IPR000718">
    <property type="entry name" value="Peptidase_M13"/>
</dbReference>
<gene>
    <name evidence="12" type="ORF">PV328_001826</name>
</gene>
<evidence type="ECO:0000259" key="11">
    <source>
        <dbReference type="Pfam" id="PF05649"/>
    </source>
</evidence>
<evidence type="ECO:0000256" key="4">
    <source>
        <dbReference type="ARBA" id="ARBA00022670"/>
    </source>
</evidence>
<evidence type="ECO:0000256" key="7">
    <source>
        <dbReference type="ARBA" id="ARBA00022833"/>
    </source>
</evidence>
<comment type="subcellular location">
    <subcellularLocation>
        <location evidence="2">Cell membrane</location>
        <topology evidence="2">Single-pass type II membrane protein</topology>
    </subcellularLocation>
</comment>
<comment type="cofactor">
    <cofactor evidence="1">
        <name>Zn(2+)</name>
        <dbReference type="ChEBI" id="CHEBI:29105"/>
    </cofactor>
</comment>
<evidence type="ECO:0000256" key="6">
    <source>
        <dbReference type="ARBA" id="ARBA00022801"/>
    </source>
</evidence>
<comment type="similarity">
    <text evidence="3">Belongs to the peptidase M13 family.</text>
</comment>
<feature type="domain" description="Peptidase M13 C-terminal" evidence="10">
    <location>
        <begin position="756"/>
        <end position="928"/>
    </location>
</feature>
<keyword evidence="6" id="KW-0378">Hydrolase</keyword>
<dbReference type="InterPro" id="IPR024079">
    <property type="entry name" value="MetalloPept_cat_dom_sf"/>
</dbReference>
<dbReference type="Gene3D" id="3.40.390.10">
    <property type="entry name" value="Collagenase (Catalytic Domain)"/>
    <property type="match status" value="1"/>
</dbReference>
<keyword evidence="7" id="KW-0862">Zinc</keyword>
<reference evidence="12" key="2">
    <citation type="submission" date="2023-03" db="EMBL/GenBank/DDBJ databases">
        <authorList>
            <person name="Inwood S.N."/>
            <person name="Skelly J.G."/>
            <person name="Guhlin J."/>
            <person name="Harrop T.W.R."/>
            <person name="Goldson S.G."/>
            <person name="Dearden P.K."/>
        </authorList>
    </citation>
    <scope>NUCLEOTIDE SEQUENCE</scope>
    <source>
        <strain evidence="12">Irish</strain>
        <tissue evidence="12">Whole body</tissue>
    </source>
</reference>
<dbReference type="Gene3D" id="1.10.1380.10">
    <property type="entry name" value="Neutral endopeptidase , domain2"/>
    <property type="match status" value="1"/>
</dbReference>
<evidence type="ECO:0000256" key="5">
    <source>
        <dbReference type="ARBA" id="ARBA00022723"/>
    </source>
</evidence>
<organism evidence="12 13">
    <name type="scientific">Microctonus aethiopoides</name>
    <dbReference type="NCBI Taxonomy" id="144406"/>
    <lineage>
        <taxon>Eukaryota</taxon>
        <taxon>Metazoa</taxon>
        <taxon>Ecdysozoa</taxon>
        <taxon>Arthropoda</taxon>
        <taxon>Hexapoda</taxon>
        <taxon>Insecta</taxon>
        <taxon>Pterygota</taxon>
        <taxon>Neoptera</taxon>
        <taxon>Endopterygota</taxon>
        <taxon>Hymenoptera</taxon>
        <taxon>Apocrita</taxon>
        <taxon>Ichneumonoidea</taxon>
        <taxon>Braconidae</taxon>
        <taxon>Euphorinae</taxon>
        <taxon>Microctonus</taxon>
    </lineage>
</organism>
<evidence type="ECO:0000313" key="12">
    <source>
        <dbReference type="EMBL" id="KAK0177817.1"/>
    </source>
</evidence>
<reference evidence="12" key="1">
    <citation type="journal article" date="2023" name="bioRxiv">
        <title>Scaffold-level genome assemblies of two parasitoid biocontrol wasps reveal the parthenogenesis mechanism and an associated novel virus.</title>
        <authorList>
            <person name="Inwood S."/>
            <person name="Skelly J."/>
            <person name="Guhlin J."/>
            <person name="Harrop T."/>
            <person name="Goldson S."/>
            <person name="Dearden P."/>
        </authorList>
    </citation>
    <scope>NUCLEOTIDE SEQUENCE</scope>
    <source>
        <strain evidence="12">Irish</strain>
        <tissue evidence="12">Whole body</tissue>
    </source>
</reference>
<accession>A0AA39FXT8</accession>
<dbReference type="Pfam" id="PF05649">
    <property type="entry name" value="Peptidase_M13_N"/>
    <property type="match status" value="1"/>
</dbReference>
<sequence length="931" mass="107212">MIFDIFIRSHVSEKGSEYSNAREASDKKRSSSFPNSRREMNFESGRRDRKAESTNGASIIAMRIVNDVLRDGELIVNTLHRLGLNLKQIASAAPKLQCAFRSYLDDMNVKSLQDIRSDNNDKINNKVSLRDVLNSIGISSKDAKNTQTIKDNCVEMQSNMLDTQRQSPRLNEIGIQCKSDISSQRKRSECSQPKIAASSLANHHKLDACAHAAAHCGIQVLRHRFECQVKLIDEFANVKTPTTIESPTASSSQRRLFDLSSSSEFLSQADLQFCWQQQQPQAIVFCLANQLKKSINRNIDPCEDFVEFACGNQFKKFDKMNIDENDSNVLQPTTYRLHLWHIRRTLQKKLSKPLLGNDSREINLAKIFWSTCNKITKEDALRSVKILLKRLGGWPVITESWHEEHFSWDKFNRCARRLGFMPRIFIHVGLNVDNVRKAWRLNDTINLTIERPKFVYNSTEDYDNSLHDIGYHTIAEFISEDVDPTLSYIDDALAFGRKLFELDCAPEEKKSEIMSIIQLQRKFPIIDWFKHVKAMMRPRQAKYLSDYNCIIVDVCYLSAFSKFIIGIDKKIQANYALMAIINDLFSFIRPQLALAFSEDKMTTKQICFDATAAIFRKALDAIIGRAPDPSLMATTNEIENRIYNQTLDIFHTIPWMDEQTRLIAKQKLDSTIFQHQFSDDIFDRHYFSRVNFNLNTPFPIILREINIFLVDSYYLQAGRPKIQYGLYQENERVMRALFHKAVVPNAASVKSDIFSNAIYMPAAAILHRQLSIVKELDFINYASIGVQLGQALSHRIYQKGAYVDATGKWRMNSWWSITTQKQFMSRESCHAIGPVKPIADASTIFGHIGGVEIAYMAMFTDCITTNCHTTLNDLDFNTRQLFWISYVASDCDRDLKYRYNTILSNNDNFSIDFQCPENSKMHTKNKCKMWI</sequence>
<dbReference type="GO" id="GO:0004222">
    <property type="term" value="F:metalloendopeptidase activity"/>
    <property type="evidence" value="ECO:0007669"/>
    <property type="project" value="InterPro"/>
</dbReference>